<keyword evidence="5" id="KW-0812">Transmembrane</keyword>
<dbReference type="InParanoid" id="T1EVD4"/>
<comment type="catalytic activity">
    <reaction evidence="1">
        <text>S-ubiquitinyl-[E2 ubiquitin-conjugating enzyme]-L-cysteine + [acceptor protein]-L-lysine = [E2 ubiquitin-conjugating enzyme]-L-cysteine + N(6)-ubiquitinyl-[acceptor protein]-L-lysine.</text>
        <dbReference type="EC" id="2.3.2.27"/>
    </reaction>
</comment>
<dbReference type="EnsemblMetazoa" id="HelroT184318">
    <property type="protein sequence ID" value="HelroP184318"/>
    <property type="gene ID" value="HelroG184318"/>
</dbReference>
<organism evidence="16 17">
    <name type="scientific">Helobdella robusta</name>
    <name type="common">Californian leech</name>
    <dbReference type="NCBI Taxonomy" id="6412"/>
    <lineage>
        <taxon>Eukaryota</taxon>
        <taxon>Metazoa</taxon>
        <taxon>Spiralia</taxon>
        <taxon>Lophotrochozoa</taxon>
        <taxon>Annelida</taxon>
        <taxon>Clitellata</taxon>
        <taxon>Hirudinea</taxon>
        <taxon>Rhynchobdellida</taxon>
        <taxon>Glossiphoniidae</taxon>
        <taxon>Helobdella</taxon>
    </lineage>
</organism>
<dbReference type="SMART" id="SM00184">
    <property type="entry name" value="RING"/>
    <property type="match status" value="1"/>
</dbReference>
<dbReference type="Gene3D" id="3.30.40.10">
    <property type="entry name" value="Zinc/RING finger domain, C3HC4 (zinc finger)"/>
    <property type="match status" value="1"/>
</dbReference>
<dbReference type="PANTHER" id="PTHR45977">
    <property type="entry name" value="TARGET OF ERK KINASE MPK-1"/>
    <property type="match status" value="1"/>
</dbReference>
<evidence type="ECO:0000256" key="3">
    <source>
        <dbReference type="ARBA" id="ARBA00012483"/>
    </source>
</evidence>
<evidence type="ECO:0000313" key="17">
    <source>
        <dbReference type="Proteomes" id="UP000015101"/>
    </source>
</evidence>
<dbReference type="FunFam" id="3.30.40.10:FF:001250">
    <property type="entry name" value="Uncharacterized protein"/>
    <property type="match status" value="1"/>
</dbReference>
<dbReference type="GO" id="GO:0016020">
    <property type="term" value="C:membrane"/>
    <property type="evidence" value="ECO:0007669"/>
    <property type="project" value="UniProtKB-SubCell"/>
</dbReference>
<dbReference type="Proteomes" id="UP000015101">
    <property type="component" value="Unassembled WGS sequence"/>
</dbReference>
<accession>T1EVD4</accession>
<feature type="domain" description="RING-type" evidence="13">
    <location>
        <begin position="118"/>
        <end position="159"/>
    </location>
</feature>
<dbReference type="AlphaFoldDB" id="T1EVD4"/>
<reference evidence="14 17" key="2">
    <citation type="journal article" date="2013" name="Nature">
        <title>Insights into bilaterian evolution from three spiralian genomes.</title>
        <authorList>
            <person name="Simakov O."/>
            <person name="Marletaz F."/>
            <person name="Cho S.J."/>
            <person name="Edsinger-Gonzales E."/>
            <person name="Havlak P."/>
            <person name="Hellsten U."/>
            <person name="Kuo D.H."/>
            <person name="Larsson T."/>
            <person name="Lv J."/>
            <person name="Arendt D."/>
            <person name="Savage R."/>
            <person name="Osoegawa K."/>
            <person name="de Jong P."/>
            <person name="Grimwood J."/>
            <person name="Chapman J.A."/>
            <person name="Shapiro H."/>
            <person name="Aerts A."/>
            <person name="Otillar R.P."/>
            <person name="Terry A.Y."/>
            <person name="Boore J.L."/>
            <person name="Grigoriev I.V."/>
            <person name="Lindberg D.R."/>
            <person name="Seaver E.C."/>
            <person name="Weisblat D.A."/>
            <person name="Putnam N.H."/>
            <person name="Rokhsar D.S."/>
        </authorList>
    </citation>
    <scope>NUCLEOTIDE SEQUENCE</scope>
</reference>
<sequence>MKEFLDHKKLSRKLFKLDTFNRFMDQNKNKYPLSKFDIENIPKNDNLIKDMQDCYYEALVERFGKISFSKCDNSTKSDDGEKLLIMINNHKDLNSTALAEKRFYAVPYFDHMFENRTCTICCEQFIDNKLVLELNCKHAFHFSCICKRLKIKSQCPHCEESIVFHRRTEYEKMFKLWLQLC</sequence>
<dbReference type="EC" id="2.3.2.27" evidence="3"/>
<evidence type="ECO:0000256" key="11">
    <source>
        <dbReference type="ARBA" id="ARBA00023136"/>
    </source>
</evidence>
<dbReference type="GO" id="GO:0012505">
    <property type="term" value="C:endomembrane system"/>
    <property type="evidence" value="ECO:0000318"/>
    <property type="project" value="GO_Central"/>
</dbReference>
<evidence type="ECO:0000256" key="7">
    <source>
        <dbReference type="ARBA" id="ARBA00022771"/>
    </source>
</evidence>
<evidence type="ECO:0000259" key="13">
    <source>
        <dbReference type="PROSITE" id="PS50089"/>
    </source>
</evidence>
<evidence type="ECO:0000256" key="6">
    <source>
        <dbReference type="ARBA" id="ARBA00022723"/>
    </source>
</evidence>
<keyword evidence="9" id="KW-0862">Zinc</keyword>
<gene>
    <name evidence="16" type="primary">20209493</name>
    <name evidence="14" type="ORF">HELRODRAFT_164393</name>
    <name evidence="15" type="ORF">HELRODRAFT_184318</name>
</gene>
<dbReference type="EnsemblMetazoa" id="HelroT164393">
    <property type="protein sequence ID" value="HelroP164393"/>
    <property type="gene ID" value="HelroG164393"/>
</dbReference>
<keyword evidence="8" id="KW-0833">Ubl conjugation pathway</keyword>
<evidence type="ECO:0000256" key="4">
    <source>
        <dbReference type="ARBA" id="ARBA00022679"/>
    </source>
</evidence>
<dbReference type="PROSITE" id="PS50089">
    <property type="entry name" value="ZF_RING_2"/>
    <property type="match status" value="1"/>
</dbReference>
<proteinExistence type="predicted"/>
<evidence type="ECO:0000313" key="15">
    <source>
        <dbReference type="EMBL" id="ESO01472.1"/>
    </source>
</evidence>
<dbReference type="Pfam" id="PF13639">
    <property type="entry name" value="zf-RING_2"/>
    <property type="match status" value="1"/>
</dbReference>
<dbReference type="RefSeq" id="XP_009027590.1">
    <property type="nucleotide sequence ID" value="XM_009029342.1"/>
</dbReference>
<evidence type="ECO:0000256" key="10">
    <source>
        <dbReference type="ARBA" id="ARBA00022989"/>
    </source>
</evidence>
<keyword evidence="11" id="KW-0472">Membrane</keyword>
<dbReference type="RefSeq" id="XP_009020429.1">
    <property type="nucleotide sequence ID" value="XM_009022181.1"/>
</dbReference>
<comment type="subcellular location">
    <subcellularLocation>
        <location evidence="2">Membrane</location>
        <topology evidence="2">Multi-pass membrane protein</topology>
    </subcellularLocation>
</comment>
<dbReference type="InterPro" id="IPR001841">
    <property type="entry name" value="Znf_RING"/>
</dbReference>
<evidence type="ECO:0000256" key="12">
    <source>
        <dbReference type="PROSITE-ProRule" id="PRU00175"/>
    </source>
</evidence>
<dbReference type="EMBL" id="AMQM01009661">
    <property type="status" value="NOT_ANNOTATED_CDS"/>
    <property type="molecule type" value="Genomic_DNA"/>
</dbReference>
<dbReference type="GO" id="GO:0043161">
    <property type="term" value="P:proteasome-mediated ubiquitin-dependent protein catabolic process"/>
    <property type="evidence" value="ECO:0000318"/>
    <property type="project" value="GO_Central"/>
</dbReference>
<dbReference type="EMBL" id="KB097571">
    <property type="protein sequence ID" value="ESN94537.1"/>
    <property type="molecule type" value="Genomic_DNA"/>
</dbReference>
<reference evidence="16" key="3">
    <citation type="submission" date="2015-06" db="UniProtKB">
        <authorList>
            <consortium name="EnsemblMetazoa"/>
        </authorList>
    </citation>
    <scope>IDENTIFICATION</scope>
</reference>
<dbReference type="SUPFAM" id="SSF57850">
    <property type="entry name" value="RING/U-box"/>
    <property type="match status" value="1"/>
</dbReference>
<dbReference type="EMBL" id="AMQM01001650">
    <property type="status" value="NOT_ANNOTATED_CDS"/>
    <property type="molecule type" value="Genomic_DNA"/>
</dbReference>
<evidence type="ECO:0000256" key="9">
    <source>
        <dbReference type="ARBA" id="ARBA00022833"/>
    </source>
</evidence>
<dbReference type="GeneID" id="20200534"/>
<evidence type="ECO:0000256" key="8">
    <source>
        <dbReference type="ARBA" id="ARBA00022786"/>
    </source>
</evidence>
<dbReference type="InterPro" id="IPR013083">
    <property type="entry name" value="Znf_RING/FYVE/PHD"/>
</dbReference>
<keyword evidence="7 12" id="KW-0863">Zinc-finger</keyword>
<evidence type="ECO:0000313" key="14">
    <source>
        <dbReference type="EMBL" id="ESN94537.1"/>
    </source>
</evidence>
<evidence type="ECO:0000256" key="1">
    <source>
        <dbReference type="ARBA" id="ARBA00000900"/>
    </source>
</evidence>
<keyword evidence="6" id="KW-0479">Metal-binding</keyword>
<dbReference type="KEGG" id="hro:HELRODRAFT_184318"/>
<protein>
    <recommendedName>
        <fullName evidence="3">RING-type E3 ubiquitin transferase</fullName>
        <ecNumber evidence="3">2.3.2.27</ecNumber>
    </recommendedName>
</protein>
<dbReference type="EMBL" id="KB096755">
    <property type="protein sequence ID" value="ESO01472.1"/>
    <property type="molecule type" value="Genomic_DNA"/>
</dbReference>
<name>T1EVD4_HELRO</name>
<keyword evidence="10" id="KW-1133">Transmembrane helix</keyword>
<reference evidence="17" key="1">
    <citation type="submission" date="2012-12" db="EMBL/GenBank/DDBJ databases">
        <authorList>
            <person name="Hellsten U."/>
            <person name="Grimwood J."/>
            <person name="Chapman J.A."/>
            <person name="Shapiro H."/>
            <person name="Aerts A."/>
            <person name="Otillar R.P."/>
            <person name="Terry A.Y."/>
            <person name="Boore J.L."/>
            <person name="Simakov O."/>
            <person name="Marletaz F."/>
            <person name="Cho S.-J."/>
            <person name="Edsinger-Gonzales E."/>
            <person name="Havlak P."/>
            <person name="Kuo D.-H."/>
            <person name="Larsson T."/>
            <person name="Lv J."/>
            <person name="Arendt D."/>
            <person name="Savage R."/>
            <person name="Osoegawa K."/>
            <person name="de Jong P."/>
            <person name="Lindberg D.R."/>
            <person name="Seaver E.C."/>
            <person name="Weisblat D.A."/>
            <person name="Putnam N.H."/>
            <person name="Grigoriev I.V."/>
            <person name="Rokhsar D.S."/>
        </authorList>
    </citation>
    <scope>NUCLEOTIDE SEQUENCE</scope>
</reference>
<dbReference type="OrthoDB" id="8062037at2759"/>
<dbReference type="GeneID" id="20209493"/>
<evidence type="ECO:0000256" key="5">
    <source>
        <dbReference type="ARBA" id="ARBA00022692"/>
    </source>
</evidence>
<keyword evidence="17" id="KW-1185">Reference proteome</keyword>
<dbReference type="CTD" id="20209493"/>
<dbReference type="KEGG" id="hro:HELRODRAFT_164393"/>
<dbReference type="PANTHER" id="PTHR45977:SF4">
    <property type="entry name" value="RING-TYPE DOMAIN-CONTAINING PROTEIN"/>
    <property type="match status" value="1"/>
</dbReference>
<dbReference type="GO" id="GO:0008270">
    <property type="term" value="F:zinc ion binding"/>
    <property type="evidence" value="ECO:0007669"/>
    <property type="project" value="UniProtKB-KW"/>
</dbReference>
<dbReference type="HOGENOM" id="CLU_1490593_0_0_1"/>
<keyword evidence="4" id="KW-0808">Transferase</keyword>
<evidence type="ECO:0000313" key="16">
    <source>
        <dbReference type="EnsemblMetazoa" id="HelroP164393"/>
    </source>
</evidence>
<dbReference type="CTD" id="20200534"/>
<evidence type="ECO:0000256" key="2">
    <source>
        <dbReference type="ARBA" id="ARBA00004141"/>
    </source>
</evidence>
<dbReference type="GO" id="GO:0061630">
    <property type="term" value="F:ubiquitin protein ligase activity"/>
    <property type="evidence" value="ECO:0000318"/>
    <property type="project" value="GO_Central"/>
</dbReference>